<dbReference type="HOGENOM" id="CLU_3029256_0_0_5"/>
<organism evidence="2 3">
    <name type="scientific">Rhizobium leguminosarum bv. trifolii WSM2297</name>
    <dbReference type="NCBI Taxonomy" id="754762"/>
    <lineage>
        <taxon>Bacteria</taxon>
        <taxon>Pseudomonadati</taxon>
        <taxon>Pseudomonadota</taxon>
        <taxon>Alphaproteobacteria</taxon>
        <taxon>Hyphomicrobiales</taxon>
        <taxon>Rhizobiaceae</taxon>
        <taxon>Rhizobium/Agrobacterium group</taxon>
        <taxon>Rhizobium</taxon>
    </lineage>
</organism>
<accession>J0W4U1</accession>
<keyword evidence="1" id="KW-0732">Signal</keyword>
<feature type="chain" id="PRO_5003740707" evidence="1">
    <location>
        <begin position="24"/>
        <end position="55"/>
    </location>
</feature>
<reference evidence="2 3" key="1">
    <citation type="submission" date="2012-02" db="EMBL/GenBank/DDBJ databases">
        <title>Improved High-Quality Draft Sequence of Rhizobium leguminosarum bv. trifolii WSM2297.</title>
        <authorList>
            <consortium name="US DOE Joint Genome Institute"/>
            <person name="Lucas S."/>
            <person name="Han J."/>
            <person name="Lapidus A."/>
            <person name="Cheng J.-F."/>
            <person name="Goodwin L."/>
            <person name="Pitluck S."/>
            <person name="Peters L."/>
            <person name="Ovchinnikova G."/>
            <person name="Zhang X."/>
            <person name="Detter J.C."/>
            <person name="Han C."/>
            <person name="Tapia R."/>
            <person name="Land M."/>
            <person name="Hauser L."/>
            <person name="Kyrpides N."/>
            <person name="Ivanova N."/>
            <person name="Pagani I."/>
            <person name="Brau L."/>
            <person name="Yates R."/>
            <person name="O'Hara G."/>
            <person name="Rui T."/>
            <person name="Howieson J."/>
            <person name="Reeve W."/>
            <person name="Woyke T."/>
        </authorList>
    </citation>
    <scope>NUCLEOTIDE SEQUENCE [LARGE SCALE GENOMIC DNA]</scope>
    <source>
        <strain evidence="2 3">WSM2297</strain>
    </source>
</reference>
<name>J0W4U1_RHILT</name>
<gene>
    <name evidence="2" type="ORF">Rleg4DRAFT_2364</name>
</gene>
<feature type="signal peptide" evidence="1">
    <location>
        <begin position="1"/>
        <end position="23"/>
    </location>
</feature>
<dbReference type="Proteomes" id="UP000005732">
    <property type="component" value="Unassembled WGS sequence"/>
</dbReference>
<proteinExistence type="predicted"/>
<evidence type="ECO:0000313" key="2">
    <source>
        <dbReference type="EMBL" id="EJC80721.1"/>
    </source>
</evidence>
<protein>
    <submittedName>
        <fullName evidence="2">Uncharacterized protein</fullName>
    </submittedName>
</protein>
<evidence type="ECO:0000256" key="1">
    <source>
        <dbReference type="SAM" id="SignalP"/>
    </source>
</evidence>
<sequence>MRLKFGLIAAAAALMVSAGPLMATDHQVQMFNKGTDGGIVFEPGIALIEVKVSSS</sequence>
<evidence type="ECO:0000313" key="3">
    <source>
        <dbReference type="Proteomes" id="UP000005732"/>
    </source>
</evidence>
<dbReference type="AlphaFoldDB" id="J0W4U1"/>
<dbReference type="EMBL" id="JH719395">
    <property type="protein sequence ID" value="EJC80721.1"/>
    <property type="molecule type" value="Genomic_DNA"/>
</dbReference>